<dbReference type="Ensembl" id="ENSNMLT00000006729.1">
    <property type="protein sequence ID" value="ENSNMLP00000005870.1"/>
    <property type="gene ID" value="ENSNMLG00000004293.1"/>
</dbReference>
<keyword evidence="10" id="KW-1185">Reference proteome</keyword>
<dbReference type="PANTHER" id="PTHR22834">
    <property type="entry name" value="NUCLEAR FUSION PROTEIN FUS2"/>
    <property type="match status" value="1"/>
</dbReference>
<keyword evidence="4" id="KW-0175">Coiled coil</keyword>
<dbReference type="PROSITE" id="PS50010">
    <property type="entry name" value="DH_2"/>
    <property type="match status" value="1"/>
</dbReference>
<sequence length="807" mass="92416">FIAFSSPFSENYFLKVSNVFLPEMTLLSSQPEPLDSAAAPSAEAEDPDGRMLEKRSKVIEELLQTEKDYIKDLQMCVEEIIAPLHQKQAKNVDFEGLFGNISSVIDLSQRLLCFVLIILDRMYFLTGKVFLTFKGELEEVYKIYCQNHDDAISLLETYEKDESIQRQVLERVKNNFNAWGKTNYINLGSFLIKPVQRVMRYPMLLMELLGATPESHHDHNELTQALQAIKEINVNINEYKRRKDLVVKYRKTDEDSFIDKISKLSMHSIIKKSNRVSSHLKHLTGISPQIKDEAFDEADKRLRLQERLIKSFIRDISLYLQHIRESASVKVLAAMSFSDILSDRSVLVPEDFLRAHRSISNKQFTDFKERTEALVINPLNQLLLMFAGPHKLIQKRFDKLLDYDNCKERADRLKDRRVQDELQVARNTYEALNAQLLDELPKFYMAADELFIGCVRAFAQTQKDFMKTTLGELQPLLHLGTEGNLVAKFQDEYSRVLQLLQSFSFCPENLPPAAAATTKKPFEKKTLEKQTTKKQLQTPPKVLQTEEHRAELLVRYGPDKLFQAERNFNAAQDLDVSVQEGDLVGVIKQQDPMGSNNRWLIDNGVNKGFVYSSFLKPYNARRSQSNVSMESQSSNESGYGGSSPVFSRQNSNSTLTFSQDTATVSFSTSQPPNQSSPHPSLDSASSRRSHNRDTDSCSSSNRNGRSRYGTADKGYNLHQWRNGDSSEKRKPADTSLTIPAFHHLFQIYYALYSFNARCANELSITANQRLRILEFNDVNGNSEWWLGETDGKRGYVPSNYIRKSEYT</sequence>
<dbReference type="InterPro" id="IPR035820">
    <property type="entry name" value="DNMBP_SH3_C1"/>
</dbReference>
<proteinExistence type="predicted"/>
<feature type="region of interest" description="Disordered" evidence="5">
    <location>
        <begin position="516"/>
        <end position="543"/>
    </location>
</feature>
<dbReference type="CDD" id="cd00160">
    <property type="entry name" value="RhoGEF"/>
    <property type="match status" value="1"/>
</dbReference>
<evidence type="ECO:0000259" key="8">
    <source>
        <dbReference type="PROSITE" id="PS51021"/>
    </source>
</evidence>
<feature type="domain" description="SH3" evidence="6">
    <location>
        <begin position="557"/>
        <end position="620"/>
    </location>
</feature>
<dbReference type="Pfam" id="PF14604">
    <property type="entry name" value="SH3_9"/>
    <property type="match status" value="1"/>
</dbReference>
<feature type="domain" description="BAR" evidence="8">
    <location>
        <begin position="280"/>
        <end position="486"/>
    </location>
</feature>
<dbReference type="InterPro" id="IPR000219">
    <property type="entry name" value="DH_dom"/>
</dbReference>
<dbReference type="Proteomes" id="UP000694523">
    <property type="component" value="Unplaced"/>
</dbReference>
<accession>A0A8C6WGL8</accession>
<dbReference type="CDD" id="cd12141">
    <property type="entry name" value="SH3_DNMBP_C2"/>
    <property type="match status" value="1"/>
</dbReference>
<feature type="compositionally biased region" description="Low complexity" evidence="5">
    <location>
        <begin position="31"/>
        <end position="42"/>
    </location>
</feature>
<dbReference type="SUPFAM" id="SSF50044">
    <property type="entry name" value="SH3-domain"/>
    <property type="match status" value="2"/>
</dbReference>
<evidence type="ECO:0000256" key="3">
    <source>
        <dbReference type="PROSITE-ProRule" id="PRU00192"/>
    </source>
</evidence>
<dbReference type="PANTHER" id="PTHR22834:SF19">
    <property type="entry name" value="DYNAMIN-BINDING PROTEIN"/>
    <property type="match status" value="1"/>
</dbReference>
<dbReference type="Gene3D" id="1.20.1270.60">
    <property type="entry name" value="Arfaptin homology (AH) domain/BAR domain"/>
    <property type="match status" value="1"/>
</dbReference>
<dbReference type="AlphaFoldDB" id="A0A8C6WGL8"/>
<dbReference type="SMART" id="SM00326">
    <property type="entry name" value="SH3"/>
    <property type="match status" value="2"/>
</dbReference>
<dbReference type="Gene3D" id="1.20.900.10">
    <property type="entry name" value="Dbl homology (DH) domain"/>
    <property type="match status" value="1"/>
</dbReference>
<dbReference type="CDD" id="cd07589">
    <property type="entry name" value="BAR_DNMBP"/>
    <property type="match status" value="1"/>
</dbReference>
<dbReference type="PROSITE" id="PS50002">
    <property type="entry name" value="SH3"/>
    <property type="match status" value="2"/>
</dbReference>
<feature type="compositionally biased region" description="Basic and acidic residues" evidence="5">
    <location>
        <begin position="520"/>
        <end position="531"/>
    </location>
</feature>
<dbReference type="Pfam" id="PF03114">
    <property type="entry name" value="BAR"/>
    <property type="match status" value="1"/>
</dbReference>
<evidence type="ECO:0000313" key="9">
    <source>
        <dbReference type="Ensembl" id="ENSNMLP00000005870.1"/>
    </source>
</evidence>
<feature type="compositionally biased region" description="Low complexity" evidence="5">
    <location>
        <begin position="625"/>
        <end position="637"/>
    </location>
</feature>
<evidence type="ECO:0000256" key="4">
    <source>
        <dbReference type="SAM" id="Coils"/>
    </source>
</evidence>
<dbReference type="GO" id="GO:0060271">
    <property type="term" value="P:cilium assembly"/>
    <property type="evidence" value="ECO:0007669"/>
    <property type="project" value="TreeGrafter"/>
</dbReference>
<feature type="domain" description="SH3" evidence="6">
    <location>
        <begin position="743"/>
        <end position="806"/>
    </location>
</feature>
<evidence type="ECO:0000259" key="7">
    <source>
        <dbReference type="PROSITE" id="PS50010"/>
    </source>
</evidence>
<dbReference type="InterPro" id="IPR027267">
    <property type="entry name" value="AH/BAR_dom_sf"/>
</dbReference>
<feature type="domain" description="DH" evidence="7">
    <location>
        <begin position="54"/>
        <end position="239"/>
    </location>
</feature>
<protein>
    <submittedName>
        <fullName evidence="9">Dynamin binding protein</fullName>
    </submittedName>
</protein>
<feature type="compositionally biased region" description="Low complexity" evidence="5">
    <location>
        <begin position="696"/>
        <end position="707"/>
    </location>
</feature>
<keyword evidence="2" id="KW-0344">Guanine-nucleotide releasing factor</keyword>
<feature type="region of interest" description="Disordered" evidence="5">
    <location>
        <begin position="31"/>
        <end position="50"/>
    </location>
</feature>
<dbReference type="InterPro" id="IPR035899">
    <property type="entry name" value="DBL_dom_sf"/>
</dbReference>
<dbReference type="PROSITE" id="PS51021">
    <property type="entry name" value="BAR"/>
    <property type="match status" value="1"/>
</dbReference>
<evidence type="ECO:0000256" key="2">
    <source>
        <dbReference type="ARBA" id="ARBA00022658"/>
    </source>
</evidence>
<evidence type="ECO:0000313" key="10">
    <source>
        <dbReference type="Proteomes" id="UP000694523"/>
    </source>
</evidence>
<dbReference type="InterPro" id="IPR004148">
    <property type="entry name" value="BAR_dom"/>
</dbReference>
<dbReference type="SMART" id="SM00721">
    <property type="entry name" value="BAR"/>
    <property type="match status" value="1"/>
</dbReference>
<dbReference type="CDD" id="cd11798">
    <property type="entry name" value="SH3_DNMBP_C1"/>
    <property type="match status" value="1"/>
</dbReference>
<dbReference type="InterPro" id="IPR036028">
    <property type="entry name" value="SH3-like_dom_sf"/>
</dbReference>
<reference evidence="9" key="2">
    <citation type="submission" date="2025-09" db="UniProtKB">
        <authorList>
            <consortium name="Ensembl"/>
        </authorList>
    </citation>
    <scope>IDENTIFICATION</scope>
</reference>
<dbReference type="SMART" id="SM00325">
    <property type="entry name" value="RhoGEF"/>
    <property type="match status" value="1"/>
</dbReference>
<reference evidence="9" key="1">
    <citation type="submission" date="2025-08" db="UniProtKB">
        <authorList>
            <consortium name="Ensembl"/>
        </authorList>
    </citation>
    <scope>IDENTIFICATION</scope>
</reference>
<dbReference type="SUPFAM" id="SSF48065">
    <property type="entry name" value="DBL homology domain (DH-domain)"/>
    <property type="match status" value="1"/>
</dbReference>
<name>A0A8C6WGL8_9GOBI</name>
<feature type="region of interest" description="Disordered" evidence="5">
    <location>
        <begin position="625"/>
        <end position="732"/>
    </location>
</feature>
<evidence type="ECO:0000259" key="6">
    <source>
        <dbReference type="PROSITE" id="PS50002"/>
    </source>
</evidence>
<dbReference type="FunFam" id="2.30.30.40:FF:000084">
    <property type="entry name" value="dynamin-binding protein isoform X1"/>
    <property type="match status" value="1"/>
</dbReference>
<organism evidence="9 10">
    <name type="scientific">Neogobius melanostomus</name>
    <name type="common">round goby</name>
    <dbReference type="NCBI Taxonomy" id="47308"/>
    <lineage>
        <taxon>Eukaryota</taxon>
        <taxon>Metazoa</taxon>
        <taxon>Chordata</taxon>
        <taxon>Craniata</taxon>
        <taxon>Vertebrata</taxon>
        <taxon>Euteleostomi</taxon>
        <taxon>Actinopterygii</taxon>
        <taxon>Neopterygii</taxon>
        <taxon>Teleostei</taxon>
        <taxon>Neoteleostei</taxon>
        <taxon>Acanthomorphata</taxon>
        <taxon>Gobiaria</taxon>
        <taxon>Gobiiformes</taxon>
        <taxon>Gobioidei</taxon>
        <taxon>Gobiidae</taxon>
        <taxon>Benthophilinae</taxon>
        <taxon>Neogobiini</taxon>
        <taxon>Neogobius</taxon>
    </lineage>
</organism>
<feature type="compositionally biased region" description="Polar residues" evidence="5">
    <location>
        <begin position="644"/>
        <end position="664"/>
    </location>
</feature>
<dbReference type="Pfam" id="PF00621">
    <property type="entry name" value="RhoGEF"/>
    <property type="match status" value="1"/>
</dbReference>
<dbReference type="Gene3D" id="2.30.30.40">
    <property type="entry name" value="SH3 Domains"/>
    <property type="match status" value="2"/>
</dbReference>
<evidence type="ECO:0000256" key="5">
    <source>
        <dbReference type="SAM" id="MobiDB-lite"/>
    </source>
</evidence>
<dbReference type="GO" id="GO:0005085">
    <property type="term" value="F:guanyl-nucleotide exchange factor activity"/>
    <property type="evidence" value="ECO:0007669"/>
    <property type="project" value="UniProtKB-KW"/>
</dbReference>
<dbReference type="InterPro" id="IPR051492">
    <property type="entry name" value="Dynamin-Rho_GEF"/>
</dbReference>
<feature type="compositionally biased region" description="Low complexity" evidence="5">
    <location>
        <begin position="665"/>
        <end position="686"/>
    </location>
</feature>
<dbReference type="FunFam" id="2.30.30.40:FF:000066">
    <property type="entry name" value="dynamin-binding protein isoform X1"/>
    <property type="match status" value="1"/>
</dbReference>
<keyword evidence="1 3" id="KW-0728">SH3 domain</keyword>
<dbReference type="FunFam" id="1.20.900.10:FF:000023">
    <property type="entry name" value="dynamin-binding protein isoform X2"/>
    <property type="match status" value="1"/>
</dbReference>
<evidence type="ECO:0000256" key="1">
    <source>
        <dbReference type="ARBA" id="ARBA00022443"/>
    </source>
</evidence>
<dbReference type="GO" id="GO:0005737">
    <property type="term" value="C:cytoplasm"/>
    <property type="evidence" value="ECO:0007669"/>
    <property type="project" value="InterPro"/>
</dbReference>
<feature type="coiled-coil region" evidence="4">
    <location>
        <begin position="403"/>
        <end position="435"/>
    </location>
</feature>
<dbReference type="InterPro" id="IPR001452">
    <property type="entry name" value="SH3_domain"/>
</dbReference>
<dbReference type="SUPFAM" id="SSF103657">
    <property type="entry name" value="BAR/IMD domain-like"/>
    <property type="match status" value="1"/>
</dbReference>